<feature type="non-terminal residue" evidence="1">
    <location>
        <position position="1"/>
    </location>
</feature>
<evidence type="ECO:0000313" key="1">
    <source>
        <dbReference type="EMBL" id="KAI4815411.1"/>
    </source>
</evidence>
<sequence>ASDWKWNCEVNIDEACSGTMIPTAELFISVSALRRRRDSSYRVQSGDCAAAQTSSGRAAALITSPALISPVLRAADGHDPMPCFASLNQNLLHPGDPRAELEHAVITTLTKRLL</sequence>
<protein>
    <submittedName>
        <fullName evidence="1">Uncharacterized protein</fullName>
    </submittedName>
</protein>
<organism evidence="1 2">
    <name type="scientific">Chaenocephalus aceratus</name>
    <name type="common">Blackfin icefish</name>
    <name type="synonym">Chaenichthys aceratus</name>
    <dbReference type="NCBI Taxonomy" id="36190"/>
    <lineage>
        <taxon>Eukaryota</taxon>
        <taxon>Metazoa</taxon>
        <taxon>Chordata</taxon>
        <taxon>Craniata</taxon>
        <taxon>Vertebrata</taxon>
        <taxon>Euteleostomi</taxon>
        <taxon>Actinopterygii</taxon>
        <taxon>Neopterygii</taxon>
        <taxon>Teleostei</taxon>
        <taxon>Neoteleostei</taxon>
        <taxon>Acanthomorphata</taxon>
        <taxon>Eupercaria</taxon>
        <taxon>Perciformes</taxon>
        <taxon>Notothenioidei</taxon>
        <taxon>Channichthyidae</taxon>
        <taxon>Chaenocephalus</taxon>
    </lineage>
</organism>
<evidence type="ECO:0000313" key="2">
    <source>
        <dbReference type="Proteomes" id="UP001057452"/>
    </source>
</evidence>
<name>A0ACB9WP71_CHAAC</name>
<reference evidence="1" key="1">
    <citation type="submission" date="2022-05" db="EMBL/GenBank/DDBJ databases">
        <title>Chromosome-level genome of Chaenocephalus aceratus.</title>
        <authorList>
            <person name="Park H."/>
        </authorList>
    </citation>
    <scope>NUCLEOTIDE SEQUENCE</scope>
    <source>
        <strain evidence="1">KU_202001</strain>
    </source>
</reference>
<accession>A0ACB9WP71</accession>
<dbReference type="Proteomes" id="UP001057452">
    <property type="component" value="Chromosome 13"/>
</dbReference>
<gene>
    <name evidence="1" type="ORF">KUCAC02_005557</name>
</gene>
<dbReference type="EMBL" id="CM043797">
    <property type="protein sequence ID" value="KAI4815411.1"/>
    <property type="molecule type" value="Genomic_DNA"/>
</dbReference>
<comment type="caution">
    <text evidence="1">The sequence shown here is derived from an EMBL/GenBank/DDBJ whole genome shotgun (WGS) entry which is preliminary data.</text>
</comment>
<keyword evidence="2" id="KW-1185">Reference proteome</keyword>
<feature type="non-terminal residue" evidence="1">
    <location>
        <position position="114"/>
    </location>
</feature>
<proteinExistence type="predicted"/>